<reference evidence="5" key="2">
    <citation type="journal article" date="2021" name="PeerJ">
        <title>Extensive microbial diversity within the chicken gut microbiome revealed by metagenomics and culture.</title>
        <authorList>
            <person name="Gilroy R."/>
            <person name="Ravi A."/>
            <person name="Getino M."/>
            <person name="Pursley I."/>
            <person name="Horton D.L."/>
            <person name="Alikhan N.F."/>
            <person name="Baker D."/>
            <person name="Gharbi K."/>
            <person name="Hall N."/>
            <person name="Watson M."/>
            <person name="Adriaenssens E.M."/>
            <person name="Foster-Nyarko E."/>
            <person name="Jarju S."/>
            <person name="Secka A."/>
            <person name="Antonio M."/>
            <person name="Oren A."/>
            <person name="Chaudhuri R.R."/>
            <person name="La Ragione R."/>
            <person name="Hildebrand F."/>
            <person name="Pallen M.J."/>
        </authorList>
    </citation>
    <scope>NUCLEOTIDE SEQUENCE</scope>
    <source>
        <strain evidence="5">CHK176-6737</strain>
    </source>
</reference>
<name>A0A9D1MVD4_9FIRM</name>
<proteinExistence type="inferred from homology"/>
<evidence type="ECO:0000256" key="2">
    <source>
        <dbReference type="ARBA" id="ARBA00022112"/>
    </source>
</evidence>
<feature type="binding site" evidence="4">
    <location>
        <position position="214"/>
    </location>
    <ligand>
        <name>a divalent metal cation</name>
        <dbReference type="ChEBI" id="CHEBI:60240"/>
        <label>1</label>
    </ligand>
</feature>
<dbReference type="PANTHER" id="PTHR13799">
    <property type="entry name" value="NGG1 INTERACTING FACTOR 3"/>
    <property type="match status" value="1"/>
</dbReference>
<evidence type="ECO:0000313" key="5">
    <source>
        <dbReference type="EMBL" id="HIU69282.1"/>
    </source>
</evidence>
<dbReference type="NCBIfam" id="TIGR00486">
    <property type="entry name" value="YbgI_SA1388"/>
    <property type="match status" value="1"/>
</dbReference>
<feature type="binding site" evidence="4">
    <location>
        <position position="65"/>
    </location>
    <ligand>
        <name>a divalent metal cation</name>
        <dbReference type="ChEBI" id="CHEBI:60240"/>
        <label>1</label>
    </ligand>
</feature>
<dbReference type="EMBL" id="DVNM01000027">
    <property type="protein sequence ID" value="HIU69282.1"/>
    <property type="molecule type" value="Genomic_DNA"/>
</dbReference>
<dbReference type="GO" id="GO:0046872">
    <property type="term" value="F:metal ion binding"/>
    <property type="evidence" value="ECO:0007669"/>
    <property type="project" value="UniProtKB-KW"/>
</dbReference>
<dbReference type="Pfam" id="PF01784">
    <property type="entry name" value="DUF34_NIF3"/>
    <property type="match status" value="1"/>
</dbReference>
<dbReference type="SUPFAM" id="SSF102705">
    <property type="entry name" value="NIF3 (NGG1p interacting factor 3)-like"/>
    <property type="match status" value="1"/>
</dbReference>
<reference evidence="5" key="1">
    <citation type="submission" date="2020-10" db="EMBL/GenBank/DDBJ databases">
        <authorList>
            <person name="Gilroy R."/>
        </authorList>
    </citation>
    <scope>NUCLEOTIDE SEQUENCE</scope>
    <source>
        <strain evidence="5">CHK176-6737</strain>
    </source>
</reference>
<evidence type="ECO:0000313" key="6">
    <source>
        <dbReference type="Proteomes" id="UP000824125"/>
    </source>
</evidence>
<sequence length="250" mass="27054">MTTVKNIYDCLDKQFSFATQEPWDNSGFLVGEWKKEVKKAVLTLDVTKECVSFAAENGAQLILSHHPLIFSGIKTVTAGTPVYDCVQNGIAVISCHTCLDKAEGGINDTLLSLLGLTKLGRGDDGFLTFAETKAPVSLQAFVKHVADTLHVHGIRWAGAERSVQKVAVCSGAGDNAFIAAAREWGADVYLTGDMKYHEMLDAAENGFAVISAGHYETEYLPAVTALQKMTSIFTDVQFLTFDQPNAVQTV</sequence>
<feature type="binding site" evidence="4">
    <location>
        <position position="100"/>
    </location>
    <ligand>
        <name>a divalent metal cation</name>
        <dbReference type="ChEBI" id="CHEBI:60240"/>
        <label>1</label>
    </ligand>
</feature>
<keyword evidence="3 4" id="KW-0479">Metal-binding</keyword>
<dbReference type="InterPro" id="IPR002678">
    <property type="entry name" value="DUF34/NIF3"/>
</dbReference>
<organism evidence="5 6">
    <name type="scientific">Candidatus Scybalenecus merdavium</name>
    <dbReference type="NCBI Taxonomy" id="2840939"/>
    <lineage>
        <taxon>Bacteria</taxon>
        <taxon>Bacillati</taxon>
        <taxon>Bacillota</taxon>
        <taxon>Clostridia</taxon>
        <taxon>Eubacteriales</taxon>
        <taxon>Oscillospiraceae</taxon>
        <taxon>Oscillospiraceae incertae sedis</taxon>
        <taxon>Candidatus Scybalenecus</taxon>
    </lineage>
</organism>
<comment type="similarity">
    <text evidence="1">Belongs to the GTP cyclohydrolase I type 2/NIF3 family.</text>
</comment>
<protein>
    <recommendedName>
        <fullName evidence="2">GTP cyclohydrolase 1 type 2 homolog</fullName>
    </recommendedName>
</protein>
<comment type="caution">
    <text evidence="5">The sequence shown here is derived from an EMBL/GenBank/DDBJ whole genome shotgun (WGS) entry which is preliminary data.</text>
</comment>
<dbReference type="PANTHER" id="PTHR13799:SF14">
    <property type="entry name" value="GTP CYCLOHYDROLASE 1 TYPE 2 HOMOLOG"/>
    <property type="match status" value="1"/>
</dbReference>
<accession>A0A9D1MVD4</accession>
<dbReference type="InterPro" id="IPR036069">
    <property type="entry name" value="DUF34/NIF3_sf"/>
</dbReference>
<evidence type="ECO:0000256" key="1">
    <source>
        <dbReference type="ARBA" id="ARBA00006964"/>
    </source>
</evidence>
<dbReference type="AlphaFoldDB" id="A0A9D1MVD4"/>
<dbReference type="Gene3D" id="3.40.1390.30">
    <property type="entry name" value="NIF3 (NGG1p interacting factor 3)-like"/>
    <property type="match status" value="2"/>
</dbReference>
<dbReference type="GO" id="GO:0005737">
    <property type="term" value="C:cytoplasm"/>
    <property type="evidence" value="ECO:0007669"/>
    <property type="project" value="TreeGrafter"/>
</dbReference>
<dbReference type="FunFam" id="3.40.1390.30:FF:000001">
    <property type="entry name" value="GTP cyclohydrolase 1 type 2"/>
    <property type="match status" value="1"/>
</dbReference>
<evidence type="ECO:0000256" key="4">
    <source>
        <dbReference type="PIRSR" id="PIRSR602678-1"/>
    </source>
</evidence>
<evidence type="ECO:0000256" key="3">
    <source>
        <dbReference type="ARBA" id="ARBA00022723"/>
    </source>
</evidence>
<feature type="binding site" evidence="4">
    <location>
        <position position="66"/>
    </location>
    <ligand>
        <name>a divalent metal cation</name>
        <dbReference type="ChEBI" id="CHEBI:60240"/>
        <label>1</label>
    </ligand>
</feature>
<dbReference type="Proteomes" id="UP000824125">
    <property type="component" value="Unassembled WGS sequence"/>
</dbReference>
<gene>
    <name evidence="5" type="ORF">IAD23_04915</name>
</gene>
<feature type="binding site" evidence="4">
    <location>
        <position position="218"/>
    </location>
    <ligand>
        <name>a divalent metal cation</name>
        <dbReference type="ChEBI" id="CHEBI:60240"/>
        <label>1</label>
    </ligand>
</feature>